<reference evidence="1" key="1">
    <citation type="submission" date="2018-05" db="EMBL/GenBank/DDBJ databases">
        <authorList>
            <person name="Lanie J.A."/>
            <person name="Ng W.-L."/>
            <person name="Kazmierczak K.M."/>
            <person name="Andrzejewski T.M."/>
            <person name="Davidsen T.M."/>
            <person name="Wayne K.J."/>
            <person name="Tettelin H."/>
            <person name="Glass J.I."/>
            <person name="Rusch D."/>
            <person name="Podicherti R."/>
            <person name="Tsui H.-C.T."/>
            <person name="Winkler M.E."/>
        </authorList>
    </citation>
    <scope>NUCLEOTIDE SEQUENCE</scope>
</reference>
<gene>
    <name evidence="1" type="ORF">METZ01_LOCUS278727</name>
</gene>
<dbReference type="AlphaFoldDB" id="A0A382KQZ1"/>
<sequence length="114" mass="12551">MNLSSITKVFLGLFIILMFAGPDVSGASTEGKIDRSVIKLGDAKVHPELVFARLREPKRKNINNLLERAGFSVVKKYNLVDGLLLVNVNGKGMAVAKAQKPRYLQRRIAELEGS</sequence>
<feature type="non-terminal residue" evidence="1">
    <location>
        <position position="114"/>
    </location>
</feature>
<dbReference type="EMBL" id="UINC01081731">
    <property type="protein sequence ID" value="SVC25873.1"/>
    <property type="molecule type" value="Genomic_DNA"/>
</dbReference>
<accession>A0A382KQZ1</accession>
<evidence type="ECO:0000313" key="1">
    <source>
        <dbReference type="EMBL" id="SVC25873.1"/>
    </source>
</evidence>
<name>A0A382KQZ1_9ZZZZ</name>
<proteinExistence type="predicted"/>
<organism evidence="1">
    <name type="scientific">marine metagenome</name>
    <dbReference type="NCBI Taxonomy" id="408172"/>
    <lineage>
        <taxon>unclassified sequences</taxon>
        <taxon>metagenomes</taxon>
        <taxon>ecological metagenomes</taxon>
    </lineage>
</organism>
<protein>
    <submittedName>
        <fullName evidence="1">Uncharacterized protein</fullName>
    </submittedName>
</protein>